<feature type="chain" id="PRO_5004785506" description="DUF4139 domain-containing protein" evidence="1">
    <location>
        <begin position="21"/>
        <end position="534"/>
    </location>
</feature>
<feature type="signal peptide" evidence="1">
    <location>
        <begin position="1"/>
        <end position="20"/>
    </location>
</feature>
<keyword evidence="4" id="KW-1185">Reference proteome</keyword>
<feature type="domain" description="DUF4139" evidence="2">
    <location>
        <begin position="205"/>
        <end position="532"/>
    </location>
</feature>
<dbReference type="Pfam" id="PF13598">
    <property type="entry name" value="DUF4139"/>
    <property type="match status" value="1"/>
</dbReference>
<evidence type="ECO:0000256" key="1">
    <source>
        <dbReference type="SAM" id="SignalP"/>
    </source>
</evidence>
<protein>
    <recommendedName>
        <fullName evidence="2">DUF4139 domain-containing protein</fullName>
    </recommendedName>
</protein>
<dbReference type="InterPro" id="IPR037291">
    <property type="entry name" value="DUF4139"/>
</dbReference>
<dbReference type="RefSeq" id="WP_025294920.1">
    <property type="nucleotide sequence ID" value="NZ_CP006644.1"/>
</dbReference>
<reference evidence="3 4" key="1">
    <citation type="submission" date="2013-07" db="EMBL/GenBank/DDBJ databases">
        <title>Completed genome of Sphingomonas sanxanigenens NX02.</title>
        <authorList>
            <person name="Ma T."/>
            <person name="Huang H."/>
            <person name="Wu M."/>
            <person name="Li X."/>
            <person name="Li G."/>
        </authorList>
    </citation>
    <scope>NUCLEOTIDE SEQUENCE [LARGE SCALE GENOMIC DNA]</scope>
    <source>
        <strain evidence="3 4">NX02</strain>
    </source>
</reference>
<dbReference type="KEGG" id="ssan:NX02_26080"/>
<dbReference type="AlphaFoldDB" id="W0AKI6"/>
<evidence type="ECO:0000313" key="3">
    <source>
        <dbReference type="EMBL" id="AHE56818.1"/>
    </source>
</evidence>
<evidence type="ECO:0000259" key="2">
    <source>
        <dbReference type="Pfam" id="PF13598"/>
    </source>
</evidence>
<dbReference type="Proteomes" id="UP000018851">
    <property type="component" value="Chromosome"/>
</dbReference>
<dbReference type="eggNOG" id="COG5316">
    <property type="taxonomic scope" value="Bacteria"/>
</dbReference>
<dbReference type="OrthoDB" id="7178458at2"/>
<dbReference type="PANTHER" id="PTHR38075">
    <property type="entry name" value="DUF4139 DOMAIN-CONTAINING PROTEIN"/>
    <property type="match status" value="1"/>
</dbReference>
<evidence type="ECO:0000313" key="4">
    <source>
        <dbReference type="Proteomes" id="UP000018851"/>
    </source>
</evidence>
<dbReference type="STRING" id="1123269.NX02_26080"/>
<name>W0AKI6_9SPHN</name>
<keyword evidence="1" id="KW-0732">Signal</keyword>
<sequence length="534" mass="57405">MARGLAVLAVSMVVAAPAAAQTVVTSDRIDAVSVTVYRAPQPKPRFRRDAPMERRADQGWPGGYALITETRTIRLPAGRSVIRFEGVSQGMLPESAIVTGLPRQVVEKNRDARLLSPAALVDAYLKRRVTVRRTNRATGAVREQDAVIQSGPGGGVLLTTAEGVEALGCSGLAETLAYPGVPADLSARPTLSVVADSTGAATATIQLSYLAEGLDWSASYVARVAPDGETLDLFAWATIVNGGSEGFADARTQTVAGLPNREGRAPQPRSPAPDLRLQCWPMDITSTHPRWGDPVPPPPPPPAPMAMDERAEEIVVTAQRLQRGMLAAPVAVMVAEQEELGDLKLYRIPEPVTVAAQSRKQVAMIDRKRVRFERIYGAAFESFELPAYADENQPGPESASLVLRTENKTGQGLGLPLPAGAVSIFEDDGTQSLLVGEARLDDRAIGDEVELAIGDSPEVQYRITAHPRRGKRQNYEARVTNAKPVPVTFELAIPYRLASASETLGQRKGQPLWRTTVPANGAATLRFTLKLERE</sequence>
<dbReference type="HOGENOM" id="CLU_039933_0_0_5"/>
<dbReference type="EMBL" id="CP006644">
    <property type="protein sequence ID" value="AHE56818.1"/>
    <property type="molecule type" value="Genomic_DNA"/>
</dbReference>
<dbReference type="PANTHER" id="PTHR38075:SF1">
    <property type="entry name" value="DUF4139 DOMAIN-CONTAINING PROTEIN"/>
    <property type="match status" value="1"/>
</dbReference>
<organism evidence="3 4">
    <name type="scientific">Sphingomonas sanxanigenens DSM 19645 = NX02</name>
    <dbReference type="NCBI Taxonomy" id="1123269"/>
    <lineage>
        <taxon>Bacteria</taxon>
        <taxon>Pseudomonadati</taxon>
        <taxon>Pseudomonadota</taxon>
        <taxon>Alphaproteobacteria</taxon>
        <taxon>Sphingomonadales</taxon>
        <taxon>Sphingomonadaceae</taxon>
        <taxon>Sphingomonas</taxon>
    </lineage>
</organism>
<dbReference type="PATRIC" id="fig|1123269.5.peg.5117"/>
<gene>
    <name evidence="3" type="ORF">NX02_26080</name>
</gene>
<proteinExistence type="predicted"/>
<accession>W0AKI6</accession>